<evidence type="ECO:0000313" key="4">
    <source>
        <dbReference type="Proteomes" id="UP000323946"/>
    </source>
</evidence>
<reference evidence="3 4" key="1">
    <citation type="submission" date="2019-09" db="EMBL/GenBank/DDBJ databases">
        <title>Draft genome sequence of the thermophilic Saccharopolyspora hirsuta VKM Ac-666T.</title>
        <authorList>
            <person name="Lobastova T.G."/>
            <person name="Fokina V."/>
            <person name="Bragin E.Y."/>
            <person name="Shtratnikova V.Y."/>
            <person name="Starodumova I.P."/>
            <person name="Tarlachkov S.V."/>
            <person name="Donova M.V."/>
        </authorList>
    </citation>
    <scope>NUCLEOTIDE SEQUENCE [LARGE SCALE GENOMIC DNA]</scope>
    <source>
        <strain evidence="3 4">VKM Ac-666</strain>
    </source>
</reference>
<dbReference type="Pfam" id="PF14016">
    <property type="entry name" value="DUF4232"/>
    <property type="match status" value="1"/>
</dbReference>
<protein>
    <submittedName>
        <fullName evidence="3">DUF4232 domain-containing protein</fullName>
    </submittedName>
</protein>
<feature type="compositionally biased region" description="Basic and acidic residues" evidence="1">
    <location>
        <begin position="1"/>
        <end position="10"/>
    </location>
</feature>
<proteinExistence type="predicted"/>
<dbReference type="Proteomes" id="UP000323946">
    <property type="component" value="Unassembled WGS sequence"/>
</dbReference>
<feature type="region of interest" description="Disordered" evidence="1">
    <location>
        <begin position="103"/>
        <end position="153"/>
    </location>
</feature>
<dbReference type="AlphaFoldDB" id="A0A5M7BSZ1"/>
<evidence type="ECO:0000256" key="1">
    <source>
        <dbReference type="SAM" id="MobiDB-lite"/>
    </source>
</evidence>
<feature type="domain" description="DUF4232" evidence="2">
    <location>
        <begin position="154"/>
        <end position="269"/>
    </location>
</feature>
<feature type="region of interest" description="Disordered" evidence="1">
    <location>
        <begin position="1"/>
        <end position="86"/>
    </location>
</feature>
<gene>
    <name evidence="3" type="ORF">F1721_21305</name>
</gene>
<accession>A0A5M7BSZ1</accession>
<name>A0A5M7BSZ1_SACHI</name>
<dbReference type="InterPro" id="IPR025326">
    <property type="entry name" value="DUF4232"/>
</dbReference>
<keyword evidence="4" id="KW-1185">Reference proteome</keyword>
<organism evidence="3 4">
    <name type="scientific">Saccharopolyspora hirsuta</name>
    <dbReference type="NCBI Taxonomy" id="1837"/>
    <lineage>
        <taxon>Bacteria</taxon>
        <taxon>Bacillati</taxon>
        <taxon>Actinomycetota</taxon>
        <taxon>Actinomycetes</taxon>
        <taxon>Pseudonocardiales</taxon>
        <taxon>Pseudonocardiaceae</taxon>
        <taxon>Saccharopolyspora</taxon>
    </lineage>
</organism>
<sequence length="281" mass="28896">MPGAHERDPADISAGRWNAPPGSGGPCGSALTRTPVCRPSSRRGRAPPSSTCSGNPDPASNPAARRTSNGKDRTPGRSTVRHPRTAATVLSALALTAGLSSCASGTTPAPSGQNPGIAVGEPAPGQADAPQSEQTEQSGQPAEHPGEGTGFGKCTAGTLSVRVEYHGDEDVARSADLFIANVGTKACNLAGFPELRFYDAGHQQLSIPTSQSGSTQELLEIKPGERFKAPLGWSSSPEFEPCLEPETVAVYPPNTSDAKETPWTGGKVCAKGVSIDPYARA</sequence>
<dbReference type="EMBL" id="VWPH01000009">
    <property type="protein sequence ID" value="KAA5831278.1"/>
    <property type="molecule type" value="Genomic_DNA"/>
</dbReference>
<dbReference type="OrthoDB" id="3253417at2"/>
<feature type="compositionally biased region" description="Polar residues" evidence="1">
    <location>
        <begin position="105"/>
        <end position="114"/>
    </location>
</feature>
<evidence type="ECO:0000259" key="2">
    <source>
        <dbReference type="Pfam" id="PF14016"/>
    </source>
</evidence>
<feature type="compositionally biased region" description="Polar residues" evidence="1">
    <location>
        <begin position="129"/>
        <end position="140"/>
    </location>
</feature>
<comment type="caution">
    <text evidence="3">The sequence shown here is derived from an EMBL/GenBank/DDBJ whole genome shotgun (WGS) entry which is preliminary data.</text>
</comment>
<evidence type="ECO:0000313" key="3">
    <source>
        <dbReference type="EMBL" id="KAA5831278.1"/>
    </source>
</evidence>